<dbReference type="EMBL" id="KB822714">
    <property type="protein sequence ID" value="ETN44487.1"/>
    <property type="molecule type" value="Genomic_DNA"/>
</dbReference>
<feature type="transmembrane region" description="Helical" evidence="2">
    <location>
        <begin position="456"/>
        <end position="477"/>
    </location>
</feature>
<dbReference type="AlphaFoldDB" id="W2S735"/>
<dbReference type="OrthoDB" id="5357734at2759"/>
<organism evidence="3 4">
    <name type="scientific">Cyphellophora europaea (strain CBS 101466)</name>
    <name type="common">Phialophora europaea</name>
    <dbReference type="NCBI Taxonomy" id="1220924"/>
    <lineage>
        <taxon>Eukaryota</taxon>
        <taxon>Fungi</taxon>
        <taxon>Dikarya</taxon>
        <taxon>Ascomycota</taxon>
        <taxon>Pezizomycotina</taxon>
        <taxon>Eurotiomycetes</taxon>
        <taxon>Chaetothyriomycetidae</taxon>
        <taxon>Chaetothyriales</taxon>
        <taxon>Cyphellophoraceae</taxon>
        <taxon>Cyphellophora</taxon>
    </lineage>
</organism>
<evidence type="ECO:0000256" key="1">
    <source>
        <dbReference type="SAM" id="MobiDB-lite"/>
    </source>
</evidence>
<evidence type="ECO:0000256" key="2">
    <source>
        <dbReference type="SAM" id="Phobius"/>
    </source>
</evidence>
<protein>
    <submittedName>
        <fullName evidence="3">Uncharacterized protein</fullName>
    </submittedName>
</protein>
<dbReference type="PANTHER" id="PTHR37576">
    <property type="entry name" value="DEFECT AT LOW TEMPERATURE PROTEIN 1"/>
    <property type="match status" value="1"/>
</dbReference>
<keyword evidence="2" id="KW-0812">Transmembrane</keyword>
<dbReference type="InterPro" id="IPR021514">
    <property type="entry name" value="DUF3176"/>
</dbReference>
<feature type="transmembrane region" description="Helical" evidence="2">
    <location>
        <begin position="66"/>
        <end position="85"/>
    </location>
</feature>
<dbReference type="InParanoid" id="W2S735"/>
<feature type="compositionally biased region" description="Basic and acidic residues" evidence="1">
    <location>
        <begin position="584"/>
        <end position="597"/>
    </location>
</feature>
<proteinExistence type="predicted"/>
<dbReference type="HOGENOM" id="CLU_020821_0_0_1"/>
<sequence length="597" mass="63712">MSNYHATPPTAYSAMRAQNPWAPGAVARMPWLPLAGFAVSLVGLIASAAILVYSNGKPIADWAFQPPTYLAIATVITNVCLFYVLKEGANIAWWHAASQSTTIGDLHRHWLYGSSFQDAILSGRRIDLVALACIIATLAQINSPLLQRASRAVDEGVRAPLPIDIRLAITLPYDYFTGYVSGRAYDVSIYSPQFGDVVQSFNNNATIQMPKTGCKGTCSATVEGLGFALNCSSYTVPYDLNPQIFDNGSVQTGADSSVDGIDAFETHFRWSTNAPSNLTIGTVYKPTLECSGALQVQNCSLHTATVRYKVVVDGNASTIALDPHTSIFDDNVLESIDLPGRSVQGPTSMGGFWLALQNKYASTTHVRFAGAVGYEIASTGNLATQYAVVNGTRSTNSNTAIGSSCDLYFRDPITELLAGARDLMFRLGVAAINSTMPSQSVMAESSEKRAVFRTNYAYLGGAVGITIVALLLAAALFKGYSTLGRPMTMSPVELAKAFDAPLLKGADSNAEMKALIELMGTRSVMYGAGTGASGQDTSADEIIMHEPGEWQAQAQKHTFVRSNETWEGDSVGSGAGRLLMGPAHEVRPPRRGEVFGG</sequence>
<accession>W2S735</accession>
<keyword evidence="2" id="KW-1133">Transmembrane helix</keyword>
<dbReference type="VEuPathDB" id="FungiDB:HMPREF1541_10157"/>
<evidence type="ECO:0000313" key="3">
    <source>
        <dbReference type="EMBL" id="ETN44487.1"/>
    </source>
</evidence>
<keyword evidence="2" id="KW-0472">Membrane</keyword>
<keyword evidence="4" id="KW-1185">Reference proteome</keyword>
<dbReference type="GeneID" id="19977496"/>
<dbReference type="PANTHER" id="PTHR37576:SF2">
    <property type="entry name" value="DEFECT AT LOW TEMPERATURE PROTEIN 1"/>
    <property type="match status" value="1"/>
</dbReference>
<evidence type="ECO:0000313" key="4">
    <source>
        <dbReference type="Proteomes" id="UP000030752"/>
    </source>
</evidence>
<dbReference type="RefSeq" id="XP_008713050.1">
    <property type="nucleotide sequence ID" value="XM_008714828.1"/>
</dbReference>
<dbReference type="Proteomes" id="UP000030752">
    <property type="component" value="Unassembled WGS sequence"/>
</dbReference>
<feature type="region of interest" description="Disordered" evidence="1">
    <location>
        <begin position="566"/>
        <end position="597"/>
    </location>
</feature>
<name>W2S735_CYPE1</name>
<reference evidence="3 4" key="1">
    <citation type="submission" date="2013-03" db="EMBL/GenBank/DDBJ databases">
        <title>The Genome Sequence of Phialophora europaea CBS 101466.</title>
        <authorList>
            <consortium name="The Broad Institute Genomics Platform"/>
            <person name="Cuomo C."/>
            <person name="de Hoog S."/>
            <person name="Gorbushina A."/>
            <person name="Walker B."/>
            <person name="Young S.K."/>
            <person name="Zeng Q."/>
            <person name="Gargeya S."/>
            <person name="Fitzgerald M."/>
            <person name="Haas B."/>
            <person name="Abouelleil A."/>
            <person name="Allen A.W."/>
            <person name="Alvarado L."/>
            <person name="Arachchi H.M."/>
            <person name="Berlin A.M."/>
            <person name="Chapman S.B."/>
            <person name="Gainer-Dewar J."/>
            <person name="Goldberg J."/>
            <person name="Griggs A."/>
            <person name="Gujja S."/>
            <person name="Hansen M."/>
            <person name="Howarth C."/>
            <person name="Imamovic A."/>
            <person name="Ireland A."/>
            <person name="Larimer J."/>
            <person name="McCowan C."/>
            <person name="Murphy C."/>
            <person name="Pearson M."/>
            <person name="Poon T.W."/>
            <person name="Priest M."/>
            <person name="Roberts A."/>
            <person name="Saif S."/>
            <person name="Shea T."/>
            <person name="Sisk P."/>
            <person name="Sykes S."/>
            <person name="Wortman J."/>
            <person name="Nusbaum C."/>
            <person name="Birren B."/>
        </authorList>
    </citation>
    <scope>NUCLEOTIDE SEQUENCE [LARGE SCALE GENOMIC DNA]</scope>
    <source>
        <strain evidence="3 4">CBS 101466</strain>
    </source>
</reference>
<dbReference type="STRING" id="1220924.W2S735"/>
<dbReference type="Pfam" id="PF11374">
    <property type="entry name" value="DUF3176"/>
    <property type="match status" value="1"/>
</dbReference>
<dbReference type="eggNOG" id="ENOG502SN08">
    <property type="taxonomic scope" value="Eukaryota"/>
</dbReference>
<feature type="transmembrane region" description="Helical" evidence="2">
    <location>
        <begin position="31"/>
        <end position="54"/>
    </location>
</feature>
<gene>
    <name evidence="3" type="ORF">HMPREF1541_10157</name>
</gene>